<protein>
    <submittedName>
        <fullName evidence="1">Uncharacterized protein</fullName>
    </submittedName>
</protein>
<comment type="caution">
    <text evidence="1">The sequence shown here is derived from an EMBL/GenBank/DDBJ whole genome shotgun (WGS) entry which is preliminary data.</text>
</comment>
<proteinExistence type="predicted"/>
<reference evidence="1" key="1">
    <citation type="submission" date="2023-04" db="EMBL/GenBank/DDBJ databases">
        <title>Draft Genome sequencing of Naganishia species isolated from polar environments using Oxford Nanopore Technology.</title>
        <authorList>
            <person name="Leo P."/>
            <person name="Venkateswaran K."/>
        </authorList>
    </citation>
    <scope>NUCLEOTIDE SEQUENCE</scope>
    <source>
        <strain evidence="1">MNA-CCFEE 5423</strain>
    </source>
</reference>
<organism evidence="1 2">
    <name type="scientific">Naganishia friedmannii</name>
    <dbReference type="NCBI Taxonomy" id="89922"/>
    <lineage>
        <taxon>Eukaryota</taxon>
        <taxon>Fungi</taxon>
        <taxon>Dikarya</taxon>
        <taxon>Basidiomycota</taxon>
        <taxon>Agaricomycotina</taxon>
        <taxon>Tremellomycetes</taxon>
        <taxon>Filobasidiales</taxon>
        <taxon>Filobasidiaceae</taxon>
        <taxon>Naganishia</taxon>
    </lineage>
</organism>
<evidence type="ECO:0000313" key="2">
    <source>
        <dbReference type="Proteomes" id="UP001227268"/>
    </source>
</evidence>
<dbReference type="EMBL" id="JASBWT010000009">
    <property type="protein sequence ID" value="KAJ9101796.1"/>
    <property type="molecule type" value="Genomic_DNA"/>
</dbReference>
<evidence type="ECO:0000313" key="1">
    <source>
        <dbReference type="EMBL" id="KAJ9101796.1"/>
    </source>
</evidence>
<accession>A0ACC2VRP5</accession>
<name>A0ACC2VRP5_9TREE</name>
<gene>
    <name evidence="1" type="ORF">QFC21_003135</name>
</gene>
<dbReference type="Proteomes" id="UP001227268">
    <property type="component" value="Unassembled WGS sequence"/>
</dbReference>
<sequence>MPDQEEPLCRILGTDCSVRVSMVNGLSAPRDQGALPTGSTPPSSRSPFVTAYGYDNVDEDLDETGNEQKLGGGERGADDPVAWKERISSLEQRLRIVETRLEASASAAAIKTRRRSDQQVERLAPPHFRVARTSGTNERTRTHRDAQSLVDSCNQPQRSSTQTKRTSEPADQGYSNSIVILIKYPAPYAGAQEILQRAWDNGRDDRIVRDDRVTLCARGGWVDPVASGLVTDGQMQASWLCFSTAFINVLPLPSLVRTSKSNSPPAPRHPFLKLAILIHVSHTRTTNPLTPIQCRHIRELLYTSLQNLWTVAPSLPVIRALIILALVPTFTLIESPDEVQDGRGERNGNHEEEDMDESRDPDDMGRTNNLVSRPLPSPLHLLQMAKNMALALGLARANTETVGFEGDDQGMDSSAGAAGLEGYLLWHCILQQEYWAGIIMSPYIPCYSLTHSNLIGELEALLENDGMAASSSSLLPSGDHNSHSQRQNPRLHISQYVLHTAKLQQIIEPLLALIEGISQCPTNDDFAGACEAFTTFLAGMEAWYSQFPRDSFVGARYLYITAKQYDYTVHLRMATWVQLLPRPVICELLYTLLHQCGRSLIRCGMQLIVSLTSYRDLQPFMPGGNHVISICAWAGLLHIQAMFKGHADIEWTGRKHASHLVTFEETARKLHPGHAGTLLDVLKDFLKHVQSRQRPSSDINAAVHNDTIPPGPSVAAWTFPANTAGSNIASRGMNSSSFQLHNSVSNLRQQQYPPSLPTLPVYAGVGHQDGTGNFDGYEANHPAMSTSYAPPLSGLDSTDNAGFLDASASALHEVSGTQMMPFLGEFTPAEMQAFETWWFDMLNADGTPEGAGAMLG</sequence>
<keyword evidence="2" id="KW-1185">Reference proteome</keyword>